<name>A0A4W5LGQ0_9TELE</name>
<proteinExistence type="predicted"/>
<keyword evidence="4" id="KW-1185">Reference proteome</keyword>
<dbReference type="Gene3D" id="3.80.20.20">
    <property type="entry name" value="Receptor L-domain"/>
    <property type="match status" value="1"/>
</dbReference>
<feature type="compositionally biased region" description="Basic residues" evidence="1">
    <location>
        <begin position="188"/>
        <end position="199"/>
    </location>
</feature>
<dbReference type="InterPro" id="IPR036941">
    <property type="entry name" value="Rcpt_L-dom_sf"/>
</dbReference>
<dbReference type="AlphaFoldDB" id="A0A4W5LGQ0"/>
<reference evidence="3" key="3">
    <citation type="submission" date="2025-09" db="UniProtKB">
        <authorList>
            <consortium name="Ensembl"/>
        </authorList>
    </citation>
    <scope>IDENTIFICATION</scope>
</reference>
<evidence type="ECO:0000259" key="2">
    <source>
        <dbReference type="Pfam" id="PF01030"/>
    </source>
</evidence>
<feature type="domain" description="Receptor L-domain" evidence="2">
    <location>
        <begin position="17"/>
        <end position="129"/>
    </location>
</feature>
<dbReference type="InterPro" id="IPR000494">
    <property type="entry name" value="Rcpt_L-dom"/>
</dbReference>
<dbReference type="Proteomes" id="UP000314982">
    <property type="component" value="Unassembled WGS sequence"/>
</dbReference>
<feature type="compositionally biased region" description="Basic residues" evidence="1">
    <location>
        <begin position="163"/>
        <end position="181"/>
    </location>
</feature>
<evidence type="ECO:0000313" key="3">
    <source>
        <dbReference type="Ensembl" id="ENSHHUP00000025056.1"/>
    </source>
</evidence>
<dbReference type="FunFam" id="3.80.20.20:FF:000001">
    <property type="entry name" value="Tyrosine-protein kinase receptor"/>
    <property type="match status" value="1"/>
</dbReference>
<evidence type="ECO:0000256" key="1">
    <source>
        <dbReference type="SAM" id="MobiDB-lite"/>
    </source>
</evidence>
<evidence type="ECO:0000313" key="4">
    <source>
        <dbReference type="Proteomes" id="UP000314982"/>
    </source>
</evidence>
<protein>
    <recommendedName>
        <fullName evidence="2">Receptor L-domain domain-containing protein</fullName>
    </recommendedName>
</protein>
<reference evidence="3" key="2">
    <citation type="submission" date="2025-08" db="UniProtKB">
        <authorList>
            <consortium name="Ensembl"/>
        </authorList>
    </citation>
    <scope>IDENTIFICATION</scope>
</reference>
<dbReference type="SUPFAM" id="SSF52058">
    <property type="entry name" value="L domain-like"/>
    <property type="match status" value="1"/>
</dbReference>
<dbReference type="Pfam" id="PF01030">
    <property type="entry name" value="Recep_L_domain"/>
    <property type="match status" value="1"/>
</dbReference>
<feature type="region of interest" description="Disordered" evidence="1">
    <location>
        <begin position="160"/>
        <end position="199"/>
    </location>
</feature>
<accession>A0A4W5LGQ0</accession>
<dbReference type="STRING" id="62062.ENSHHUP00000025056"/>
<organism evidence="3 4">
    <name type="scientific">Hucho hucho</name>
    <name type="common">huchen</name>
    <dbReference type="NCBI Taxonomy" id="62062"/>
    <lineage>
        <taxon>Eukaryota</taxon>
        <taxon>Metazoa</taxon>
        <taxon>Chordata</taxon>
        <taxon>Craniata</taxon>
        <taxon>Vertebrata</taxon>
        <taxon>Euteleostomi</taxon>
        <taxon>Actinopterygii</taxon>
        <taxon>Neopterygii</taxon>
        <taxon>Teleostei</taxon>
        <taxon>Protacanthopterygii</taxon>
        <taxon>Salmoniformes</taxon>
        <taxon>Salmonidae</taxon>
        <taxon>Salmoninae</taxon>
        <taxon>Hucho</taxon>
    </lineage>
</organism>
<dbReference type="Ensembl" id="ENSHHUT00000026027.1">
    <property type="protein sequence ID" value="ENSHHUP00000025056.1"/>
    <property type="gene ID" value="ENSHHUG00000015795.1"/>
</dbReference>
<sequence length="223" mass="25537">MGLKMVDSVTAAQALRGCTVLNGSMDINLRGGNNIAAELEANLGQLEEITGFLKVRRSYALVSLSFLRNLRVIRGDTLMDGGYSFYAHDNQNLRQLWDWTQHTLSILQGRMFFQLNAKLCMSEIRKMEEVTGTRDRHTKNNIVSKTNGDQASCKNRLSTPIHTHTHTHTPTHPHTHTHTHTHTPPTHTPRHRHTHTPRHRHTHTHTYLWCFTDLGQCSTYHIL</sequence>
<reference evidence="4" key="1">
    <citation type="submission" date="2018-06" db="EMBL/GenBank/DDBJ databases">
        <title>Genome assembly of Danube salmon.</title>
        <authorList>
            <person name="Macqueen D.J."/>
            <person name="Gundappa M.K."/>
        </authorList>
    </citation>
    <scope>NUCLEOTIDE SEQUENCE [LARGE SCALE GENOMIC DNA]</scope>
</reference>
<dbReference type="GeneTree" id="ENSGT00970000197019"/>